<dbReference type="VEuPathDB" id="FungiDB:ASPVEDRAFT_123190"/>
<keyword evidence="9" id="KW-1185">Reference proteome</keyword>
<dbReference type="AlphaFoldDB" id="A0A1L9PB02"/>
<keyword evidence="3 6" id="KW-1133">Transmembrane helix</keyword>
<feature type="domain" description="Rhodopsin" evidence="7">
    <location>
        <begin position="31"/>
        <end position="246"/>
    </location>
</feature>
<keyword evidence="4 6" id="KW-0472">Membrane</keyword>
<feature type="transmembrane region" description="Helical" evidence="6">
    <location>
        <begin position="46"/>
        <end position="67"/>
    </location>
</feature>
<evidence type="ECO:0000256" key="2">
    <source>
        <dbReference type="ARBA" id="ARBA00022692"/>
    </source>
</evidence>
<dbReference type="RefSeq" id="XP_040664398.1">
    <property type="nucleotide sequence ID" value="XM_040806058.1"/>
</dbReference>
<comment type="similarity">
    <text evidence="5">Belongs to the SAT4 family.</text>
</comment>
<evidence type="ECO:0000256" key="1">
    <source>
        <dbReference type="ARBA" id="ARBA00004141"/>
    </source>
</evidence>
<dbReference type="GeneID" id="63721569"/>
<dbReference type="GO" id="GO:0016020">
    <property type="term" value="C:membrane"/>
    <property type="evidence" value="ECO:0007669"/>
    <property type="project" value="UniProtKB-SubCell"/>
</dbReference>
<sequence>MNSQSYTGFHKPYFIVTRVEFSVSVLLLAARCYAPLRIVKSNSPDLPLAILTFIFGAASMAVLTIAAESGLGVSGITLNNNDQLNALFYGWLNQFLALIAIGLGKVTIVTFLQQIQGYHTVFRTVLLWILAGSTLIVNCIAAALLITQCDPVQGLWDDSIPGSCQGRKRIQVFGYVQGTWSAFCDFALALLPVFLFAGIRAISVPARIGLSLLMGSGVVAGGCAVVKAMELSRLTSFTDATRMYFESFF</sequence>
<dbReference type="Proteomes" id="UP000184073">
    <property type="component" value="Unassembled WGS sequence"/>
</dbReference>
<evidence type="ECO:0000259" key="7">
    <source>
        <dbReference type="Pfam" id="PF20684"/>
    </source>
</evidence>
<dbReference type="InterPro" id="IPR052337">
    <property type="entry name" value="SAT4-like"/>
</dbReference>
<evidence type="ECO:0000256" key="3">
    <source>
        <dbReference type="ARBA" id="ARBA00022989"/>
    </source>
</evidence>
<dbReference type="InterPro" id="IPR049326">
    <property type="entry name" value="Rhodopsin_dom_fungi"/>
</dbReference>
<dbReference type="EMBL" id="KV878126">
    <property type="protein sequence ID" value="OJI98635.1"/>
    <property type="molecule type" value="Genomic_DNA"/>
</dbReference>
<dbReference type="PANTHER" id="PTHR33048">
    <property type="entry name" value="PTH11-LIKE INTEGRAL MEMBRANE PROTEIN (AFU_ORTHOLOGUE AFUA_5G11245)"/>
    <property type="match status" value="1"/>
</dbReference>
<keyword evidence="2 6" id="KW-0812">Transmembrane</keyword>
<feature type="transmembrane region" description="Helical" evidence="6">
    <location>
        <begin position="87"/>
        <end position="112"/>
    </location>
</feature>
<dbReference type="STRING" id="1036611.A0A1L9PB02"/>
<evidence type="ECO:0000256" key="4">
    <source>
        <dbReference type="ARBA" id="ARBA00023136"/>
    </source>
</evidence>
<organism evidence="8 9">
    <name type="scientific">Aspergillus versicolor CBS 583.65</name>
    <dbReference type="NCBI Taxonomy" id="1036611"/>
    <lineage>
        <taxon>Eukaryota</taxon>
        <taxon>Fungi</taxon>
        <taxon>Dikarya</taxon>
        <taxon>Ascomycota</taxon>
        <taxon>Pezizomycotina</taxon>
        <taxon>Eurotiomycetes</taxon>
        <taxon>Eurotiomycetidae</taxon>
        <taxon>Eurotiales</taxon>
        <taxon>Aspergillaceae</taxon>
        <taxon>Aspergillus</taxon>
        <taxon>Aspergillus subgen. Nidulantes</taxon>
    </lineage>
</organism>
<reference evidence="9" key="1">
    <citation type="journal article" date="2017" name="Genome Biol.">
        <title>Comparative genomics reveals high biological diversity and specific adaptations in the industrially and medically important fungal genus Aspergillus.</title>
        <authorList>
            <person name="de Vries R.P."/>
            <person name="Riley R."/>
            <person name="Wiebenga A."/>
            <person name="Aguilar-Osorio G."/>
            <person name="Amillis S."/>
            <person name="Uchima C.A."/>
            <person name="Anderluh G."/>
            <person name="Asadollahi M."/>
            <person name="Askin M."/>
            <person name="Barry K."/>
            <person name="Battaglia E."/>
            <person name="Bayram O."/>
            <person name="Benocci T."/>
            <person name="Braus-Stromeyer S.A."/>
            <person name="Caldana C."/>
            <person name="Canovas D."/>
            <person name="Cerqueira G.C."/>
            <person name="Chen F."/>
            <person name="Chen W."/>
            <person name="Choi C."/>
            <person name="Clum A."/>
            <person name="Dos Santos R.A."/>
            <person name="Damasio A.R."/>
            <person name="Diallinas G."/>
            <person name="Emri T."/>
            <person name="Fekete E."/>
            <person name="Flipphi M."/>
            <person name="Freyberg S."/>
            <person name="Gallo A."/>
            <person name="Gournas C."/>
            <person name="Habgood R."/>
            <person name="Hainaut M."/>
            <person name="Harispe M.L."/>
            <person name="Henrissat B."/>
            <person name="Hilden K.S."/>
            <person name="Hope R."/>
            <person name="Hossain A."/>
            <person name="Karabika E."/>
            <person name="Karaffa L."/>
            <person name="Karanyi Z."/>
            <person name="Krasevec N."/>
            <person name="Kuo A."/>
            <person name="Kusch H."/>
            <person name="LaButti K."/>
            <person name="Lagendijk E.L."/>
            <person name="Lapidus A."/>
            <person name="Levasseur A."/>
            <person name="Lindquist E."/>
            <person name="Lipzen A."/>
            <person name="Logrieco A.F."/>
            <person name="MacCabe A."/>
            <person name="Maekelae M.R."/>
            <person name="Malavazi I."/>
            <person name="Melin P."/>
            <person name="Meyer V."/>
            <person name="Mielnichuk N."/>
            <person name="Miskei M."/>
            <person name="Molnar A.P."/>
            <person name="Mule G."/>
            <person name="Ngan C.Y."/>
            <person name="Orejas M."/>
            <person name="Orosz E."/>
            <person name="Ouedraogo J.P."/>
            <person name="Overkamp K.M."/>
            <person name="Park H.-S."/>
            <person name="Perrone G."/>
            <person name="Piumi F."/>
            <person name="Punt P.J."/>
            <person name="Ram A.F."/>
            <person name="Ramon A."/>
            <person name="Rauscher S."/>
            <person name="Record E."/>
            <person name="Riano-Pachon D.M."/>
            <person name="Robert V."/>
            <person name="Roehrig J."/>
            <person name="Ruller R."/>
            <person name="Salamov A."/>
            <person name="Salih N.S."/>
            <person name="Samson R.A."/>
            <person name="Sandor E."/>
            <person name="Sanguinetti M."/>
            <person name="Schuetze T."/>
            <person name="Sepcic K."/>
            <person name="Shelest E."/>
            <person name="Sherlock G."/>
            <person name="Sophianopoulou V."/>
            <person name="Squina F.M."/>
            <person name="Sun H."/>
            <person name="Susca A."/>
            <person name="Todd R.B."/>
            <person name="Tsang A."/>
            <person name="Unkles S.E."/>
            <person name="van de Wiele N."/>
            <person name="van Rossen-Uffink D."/>
            <person name="Oliveira J.V."/>
            <person name="Vesth T.C."/>
            <person name="Visser J."/>
            <person name="Yu J.-H."/>
            <person name="Zhou M."/>
            <person name="Andersen M.R."/>
            <person name="Archer D.B."/>
            <person name="Baker S.E."/>
            <person name="Benoit I."/>
            <person name="Brakhage A.A."/>
            <person name="Braus G.H."/>
            <person name="Fischer R."/>
            <person name="Frisvad J.C."/>
            <person name="Goldman G.H."/>
            <person name="Houbraken J."/>
            <person name="Oakley B."/>
            <person name="Pocsi I."/>
            <person name="Scazzocchio C."/>
            <person name="Seiboth B."/>
            <person name="vanKuyk P.A."/>
            <person name="Wortman J."/>
            <person name="Dyer P.S."/>
            <person name="Grigoriev I.V."/>
        </authorList>
    </citation>
    <scope>NUCLEOTIDE SEQUENCE [LARGE SCALE GENOMIC DNA]</scope>
    <source>
        <strain evidence="9">CBS 583.65</strain>
    </source>
</reference>
<feature type="transmembrane region" description="Helical" evidence="6">
    <location>
        <begin position="210"/>
        <end position="229"/>
    </location>
</feature>
<dbReference type="PANTHER" id="PTHR33048:SF165">
    <property type="entry name" value="INTEGRAL MEMBRANE PROTEIN"/>
    <property type="match status" value="1"/>
</dbReference>
<dbReference type="OrthoDB" id="3934549at2759"/>
<evidence type="ECO:0000256" key="5">
    <source>
        <dbReference type="ARBA" id="ARBA00038359"/>
    </source>
</evidence>
<evidence type="ECO:0000256" key="6">
    <source>
        <dbReference type="SAM" id="Phobius"/>
    </source>
</evidence>
<name>A0A1L9PB02_ASPVE</name>
<evidence type="ECO:0000313" key="8">
    <source>
        <dbReference type="EMBL" id="OJI98635.1"/>
    </source>
</evidence>
<feature type="transmembrane region" description="Helical" evidence="6">
    <location>
        <begin position="180"/>
        <end position="198"/>
    </location>
</feature>
<proteinExistence type="inferred from homology"/>
<accession>A0A1L9PB02</accession>
<feature type="transmembrane region" description="Helical" evidence="6">
    <location>
        <begin position="124"/>
        <end position="146"/>
    </location>
</feature>
<comment type="subcellular location">
    <subcellularLocation>
        <location evidence="1">Membrane</location>
        <topology evidence="1">Multi-pass membrane protein</topology>
    </subcellularLocation>
</comment>
<evidence type="ECO:0000313" key="9">
    <source>
        <dbReference type="Proteomes" id="UP000184073"/>
    </source>
</evidence>
<feature type="transmembrane region" description="Helical" evidence="6">
    <location>
        <begin position="12"/>
        <end position="34"/>
    </location>
</feature>
<protein>
    <recommendedName>
        <fullName evidence="7">Rhodopsin domain-containing protein</fullName>
    </recommendedName>
</protein>
<gene>
    <name evidence="8" type="ORF">ASPVEDRAFT_123190</name>
</gene>
<dbReference type="Pfam" id="PF20684">
    <property type="entry name" value="Fung_rhodopsin"/>
    <property type="match status" value="1"/>
</dbReference>